<dbReference type="NCBIfam" id="NF009805">
    <property type="entry name" value="PRK13289.1"/>
    <property type="match status" value="1"/>
</dbReference>
<keyword evidence="13" id="KW-1185">Reference proteome</keyword>
<dbReference type="InterPro" id="IPR009050">
    <property type="entry name" value="Globin-like_sf"/>
</dbReference>
<reference evidence="12 13" key="1">
    <citation type="submission" date="2024-09" db="EMBL/GenBank/DDBJ databases">
        <title>Rethinking Asexuality: The Enigmatic Case of Functional Sexual Genes in Lepraria (Stereocaulaceae).</title>
        <authorList>
            <person name="Doellman M."/>
            <person name="Sun Y."/>
            <person name="Barcenas-Pena A."/>
            <person name="Lumbsch H.T."/>
            <person name="Grewe F."/>
        </authorList>
    </citation>
    <scope>NUCLEOTIDE SEQUENCE [LARGE SCALE GENOMIC DNA]</scope>
    <source>
        <strain evidence="12 13">Mercado 3170</strain>
    </source>
</reference>
<comment type="catalytic activity">
    <reaction evidence="8">
        <text>2 nitric oxide + NADH + 2 O2 = 2 nitrate + NAD(+) + H(+)</text>
        <dbReference type="Rhea" id="RHEA:19469"/>
        <dbReference type="ChEBI" id="CHEBI:15378"/>
        <dbReference type="ChEBI" id="CHEBI:15379"/>
        <dbReference type="ChEBI" id="CHEBI:16480"/>
        <dbReference type="ChEBI" id="CHEBI:17632"/>
        <dbReference type="ChEBI" id="CHEBI:57540"/>
        <dbReference type="ChEBI" id="CHEBI:57945"/>
        <dbReference type="EC" id="1.14.12.17"/>
    </reaction>
</comment>
<comment type="catalytic activity">
    <reaction evidence="9">
        <text>2 nitric oxide + NADPH + 2 O2 = 2 nitrate + NADP(+) + H(+)</text>
        <dbReference type="Rhea" id="RHEA:19465"/>
        <dbReference type="ChEBI" id="CHEBI:15378"/>
        <dbReference type="ChEBI" id="CHEBI:15379"/>
        <dbReference type="ChEBI" id="CHEBI:16480"/>
        <dbReference type="ChEBI" id="CHEBI:17632"/>
        <dbReference type="ChEBI" id="CHEBI:57783"/>
        <dbReference type="ChEBI" id="CHEBI:58349"/>
        <dbReference type="EC" id="1.14.12.17"/>
    </reaction>
</comment>
<keyword evidence="5" id="KW-0479">Metal-binding</keyword>
<evidence type="ECO:0000256" key="3">
    <source>
        <dbReference type="ARBA" id="ARBA00022575"/>
    </source>
</evidence>
<dbReference type="SUPFAM" id="SSF52343">
    <property type="entry name" value="Ferredoxin reductase-like, C-terminal NADP-linked domain"/>
    <property type="match status" value="1"/>
</dbReference>
<dbReference type="InterPro" id="IPR012292">
    <property type="entry name" value="Globin/Proto"/>
</dbReference>
<dbReference type="EC" id="1.14.12.17" evidence="2"/>
<dbReference type="SUPFAM" id="SSF63380">
    <property type="entry name" value="Riboflavin synthase domain-like"/>
    <property type="match status" value="1"/>
</dbReference>
<dbReference type="EMBL" id="JBEFKJ010000008">
    <property type="protein sequence ID" value="KAL2045083.1"/>
    <property type="molecule type" value="Genomic_DNA"/>
</dbReference>
<accession>A0ABR4ANS1</accession>
<evidence type="ECO:0000256" key="6">
    <source>
        <dbReference type="ARBA" id="ARBA00023004"/>
    </source>
</evidence>
<keyword evidence="4" id="KW-0349">Heme</keyword>
<sequence>MSLTTEQVLVIRATVPVVQEYGNAITVRFYENMLREVQDLNNVFNKTNQINGHQADALAKVLCAYANHIDDLGALSPAVERICQKHASLYVKPGQYEIVGAYLLQAMKEILGDALTIEIHDAWAAAYQQLANLMISREAQLLKEADDWSNWRDFQIAAKVRESSEITSFHLTPLDKQPLPGFLPGQYISIRMPVPGFHYLQARQYSLSDMPRADYYRISVKKEPVLNLGQPNAKAHPGYLSNILHVEKSVGDILQVSHPAGEYFLDLRQKELSDGPVVLISAGVGLTPNLSILNTMTAKGSKRKISWVHATRNSSVQAFGNHIQKLANEHADVRTHVFNKEPSEEARQGVDYHFKGRMSLQKLHTEHDLFINDTRALYYICGPEKFMADMHNVLRNWGVDGERIKLEVFGTG</sequence>
<feature type="domain" description="Globin" evidence="10">
    <location>
        <begin position="2"/>
        <end position="139"/>
    </location>
</feature>
<dbReference type="InterPro" id="IPR000971">
    <property type="entry name" value="Globin"/>
</dbReference>
<comment type="caution">
    <text evidence="12">The sequence shown here is derived from an EMBL/GenBank/DDBJ whole genome shotgun (WGS) entry which is preliminary data.</text>
</comment>
<dbReference type="PROSITE" id="PS01033">
    <property type="entry name" value="GLOBIN"/>
    <property type="match status" value="1"/>
</dbReference>
<keyword evidence="7" id="KW-0520">NAD</keyword>
<evidence type="ECO:0000256" key="5">
    <source>
        <dbReference type="ARBA" id="ARBA00022723"/>
    </source>
</evidence>
<evidence type="ECO:0000259" key="10">
    <source>
        <dbReference type="PROSITE" id="PS01033"/>
    </source>
</evidence>
<evidence type="ECO:0000256" key="9">
    <source>
        <dbReference type="ARBA" id="ARBA00049433"/>
    </source>
</evidence>
<dbReference type="Proteomes" id="UP001590950">
    <property type="component" value="Unassembled WGS sequence"/>
</dbReference>
<evidence type="ECO:0000313" key="13">
    <source>
        <dbReference type="Proteomes" id="UP001590950"/>
    </source>
</evidence>
<dbReference type="Gene3D" id="1.10.490.10">
    <property type="entry name" value="Globins"/>
    <property type="match status" value="1"/>
</dbReference>
<comment type="similarity">
    <text evidence="1">In the C-terminal section; belongs to the flavoprotein pyridine nucleotide cytochrome reductase family.</text>
</comment>
<dbReference type="CDD" id="cd06184">
    <property type="entry name" value="flavohem_like_fad_nad_binding"/>
    <property type="match status" value="1"/>
</dbReference>
<dbReference type="PANTHER" id="PTHR43396">
    <property type="entry name" value="FLAVOHEMOPROTEIN"/>
    <property type="match status" value="1"/>
</dbReference>
<dbReference type="Pfam" id="PF00042">
    <property type="entry name" value="Globin"/>
    <property type="match status" value="1"/>
</dbReference>
<dbReference type="Gene3D" id="3.40.50.80">
    <property type="entry name" value="Nucleotide-binding domain of ferredoxin-NADP reductase (FNR) module"/>
    <property type="match status" value="1"/>
</dbReference>
<keyword evidence="3" id="KW-0216">Detoxification</keyword>
<evidence type="ECO:0000313" key="12">
    <source>
        <dbReference type="EMBL" id="KAL2045083.1"/>
    </source>
</evidence>
<dbReference type="PANTHER" id="PTHR43396:SF3">
    <property type="entry name" value="FLAVOHEMOPROTEIN"/>
    <property type="match status" value="1"/>
</dbReference>
<organism evidence="12 13">
    <name type="scientific">Stereocaulon virgatum</name>
    <dbReference type="NCBI Taxonomy" id="373712"/>
    <lineage>
        <taxon>Eukaryota</taxon>
        <taxon>Fungi</taxon>
        <taxon>Dikarya</taxon>
        <taxon>Ascomycota</taxon>
        <taxon>Pezizomycotina</taxon>
        <taxon>Lecanoromycetes</taxon>
        <taxon>OSLEUM clade</taxon>
        <taxon>Lecanoromycetidae</taxon>
        <taxon>Lecanorales</taxon>
        <taxon>Lecanorineae</taxon>
        <taxon>Stereocaulaceae</taxon>
        <taxon>Stereocaulon</taxon>
    </lineage>
</organism>
<dbReference type="CDD" id="cd08922">
    <property type="entry name" value="FHb-globin"/>
    <property type="match status" value="1"/>
</dbReference>
<feature type="domain" description="FAD-binding FR-type" evidence="11">
    <location>
        <begin position="149"/>
        <end position="266"/>
    </location>
</feature>
<dbReference type="SUPFAM" id="SSF46458">
    <property type="entry name" value="Globin-like"/>
    <property type="match status" value="1"/>
</dbReference>
<evidence type="ECO:0000256" key="8">
    <source>
        <dbReference type="ARBA" id="ARBA00048649"/>
    </source>
</evidence>
<dbReference type="InterPro" id="IPR017927">
    <property type="entry name" value="FAD-bd_FR_type"/>
</dbReference>
<evidence type="ECO:0000256" key="7">
    <source>
        <dbReference type="ARBA" id="ARBA00023027"/>
    </source>
</evidence>
<evidence type="ECO:0000259" key="11">
    <source>
        <dbReference type="PROSITE" id="PS51384"/>
    </source>
</evidence>
<dbReference type="Pfam" id="PF00175">
    <property type="entry name" value="NAD_binding_1"/>
    <property type="match status" value="1"/>
</dbReference>
<dbReference type="InterPro" id="IPR017938">
    <property type="entry name" value="Riboflavin_synthase-like_b-brl"/>
</dbReference>
<dbReference type="Gene3D" id="2.40.30.10">
    <property type="entry name" value="Translation factors"/>
    <property type="match status" value="1"/>
</dbReference>
<gene>
    <name evidence="12" type="ORF">N7G274_002858</name>
</gene>
<proteinExistence type="inferred from homology"/>
<evidence type="ECO:0000256" key="4">
    <source>
        <dbReference type="ARBA" id="ARBA00022617"/>
    </source>
</evidence>
<evidence type="ECO:0000256" key="1">
    <source>
        <dbReference type="ARBA" id="ARBA00006401"/>
    </source>
</evidence>
<dbReference type="InterPro" id="IPR039261">
    <property type="entry name" value="FNR_nucleotide-bd"/>
</dbReference>
<dbReference type="InterPro" id="IPR001433">
    <property type="entry name" value="OxRdtase_FAD/NAD-bd"/>
</dbReference>
<evidence type="ECO:0000256" key="2">
    <source>
        <dbReference type="ARBA" id="ARBA00012229"/>
    </source>
</evidence>
<dbReference type="PROSITE" id="PS51384">
    <property type="entry name" value="FAD_FR"/>
    <property type="match status" value="1"/>
</dbReference>
<protein>
    <recommendedName>
        <fullName evidence="2">nitric oxide dioxygenase</fullName>
        <ecNumber evidence="2">1.14.12.17</ecNumber>
    </recommendedName>
</protein>
<name>A0ABR4ANS1_9LECA</name>
<keyword evidence="6" id="KW-0408">Iron</keyword>